<accession>A0AAU9IB34</accession>
<sequence length="692" mass="79885">MQEKYKLPACLSKKDFRGTSQTATPSSRQAKTPKLNRIFSESKLFSATTTNLYKNNFNTSQPDQTYLAKIRPKHIRIDKEKLYEENITYKHMINALSEENTKLKTKISQMDHEMQEKKLYPNTPIVTQKGKSQVHLIENLKSTIKELRSELQTRNMEYEELKRSVRVTKMNEVTEELKQYINECKRLKRANDELQEGLNNPPNAMGGLAGLTAYGKLKIEYEQLEKSLRLYQESDKMKSEQIAELKRLFNQSEQGVLIIDEEPVSKRSNRSAEINDQNNKEINKPNAQKKEALIPLEGNNEFIKNEAGDMTNRTKLILKKLQLFLKINKLQPKDWIETIPRSIQGILSLDELWKALNTGKIPITNEEVHILLQQLGENDNQILCSVLVDELSAMDLRKPSIPSSILEIGTPKPISKSDAQIILGEIQCRLALLNIKDLKKSLENDLKNDSFTFSELIEIFNDKYLKIEKDEDRTKLAKYFLCNKTSISKQELINMIISETEDWKFLSPSEIDSAIKGIKAKLWEGYDDLLTRIKRKLASEFIPVWDLIDEMKIYGFISTPEQILFCKEQFFSYEKSMSRVPYAQALKDLNKLVVKTQAKENSFVEPQESSIEINKDEEISGSHNEENKEYIYSQLEPALSEDEPFSDIEISKNMLESNKESTAMANILEIPDETHAKASEKPSFIEEKIEEL</sequence>
<comment type="caution">
    <text evidence="3">The sequence shown here is derived from an EMBL/GenBank/DDBJ whole genome shotgun (WGS) entry which is preliminary data.</text>
</comment>
<keyword evidence="1" id="KW-0175">Coiled coil</keyword>
<feature type="region of interest" description="Disordered" evidence="2">
    <location>
        <begin position="672"/>
        <end position="692"/>
    </location>
</feature>
<evidence type="ECO:0000313" key="4">
    <source>
        <dbReference type="Proteomes" id="UP001162131"/>
    </source>
</evidence>
<organism evidence="3 4">
    <name type="scientific">Blepharisma stoltei</name>
    <dbReference type="NCBI Taxonomy" id="1481888"/>
    <lineage>
        <taxon>Eukaryota</taxon>
        <taxon>Sar</taxon>
        <taxon>Alveolata</taxon>
        <taxon>Ciliophora</taxon>
        <taxon>Postciliodesmatophora</taxon>
        <taxon>Heterotrichea</taxon>
        <taxon>Heterotrichida</taxon>
        <taxon>Blepharismidae</taxon>
        <taxon>Blepharisma</taxon>
    </lineage>
</organism>
<keyword evidence="4" id="KW-1185">Reference proteome</keyword>
<name>A0AAU9IB34_9CILI</name>
<protein>
    <submittedName>
        <fullName evidence="3">Uncharacterized protein</fullName>
    </submittedName>
</protein>
<gene>
    <name evidence="3" type="ORF">BSTOLATCC_MIC5486</name>
</gene>
<evidence type="ECO:0000256" key="1">
    <source>
        <dbReference type="SAM" id="Coils"/>
    </source>
</evidence>
<proteinExistence type="predicted"/>
<dbReference type="EMBL" id="CAJZBQ010000005">
    <property type="protein sequence ID" value="CAG9312244.1"/>
    <property type="molecule type" value="Genomic_DNA"/>
</dbReference>
<dbReference type="AlphaFoldDB" id="A0AAU9IB34"/>
<evidence type="ECO:0000256" key="2">
    <source>
        <dbReference type="SAM" id="MobiDB-lite"/>
    </source>
</evidence>
<feature type="coiled-coil region" evidence="1">
    <location>
        <begin position="137"/>
        <end position="234"/>
    </location>
</feature>
<dbReference type="Proteomes" id="UP001162131">
    <property type="component" value="Unassembled WGS sequence"/>
</dbReference>
<reference evidence="3" key="1">
    <citation type="submission" date="2021-09" db="EMBL/GenBank/DDBJ databases">
        <authorList>
            <consortium name="AG Swart"/>
            <person name="Singh M."/>
            <person name="Singh A."/>
            <person name="Seah K."/>
            <person name="Emmerich C."/>
        </authorList>
    </citation>
    <scope>NUCLEOTIDE SEQUENCE</scope>
    <source>
        <strain evidence="3">ATCC30299</strain>
    </source>
</reference>
<evidence type="ECO:0000313" key="3">
    <source>
        <dbReference type="EMBL" id="CAG9312244.1"/>
    </source>
</evidence>